<proteinExistence type="inferred from homology"/>
<reference evidence="4 5" key="1">
    <citation type="submission" date="2023-01" db="EMBL/GenBank/DDBJ databases">
        <title>Analysis of 21 Apiospora genomes using comparative genomics revels a genus with tremendous synthesis potential of carbohydrate active enzymes and secondary metabolites.</title>
        <authorList>
            <person name="Sorensen T."/>
        </authorList>
    </citation>
    <scope>NUCLEOTIDE SEQUENCE [LARGE SCALE GENOMIC DNA]</scope>
    <source>
        <strain evidence="4 5">CBS 83171</strain>
    </source>
</reference>
<dbReference type="InterPro" id="IPR021765">
    <property type="entry name" value="UstYa-like"/>
</dbReference>
<evidence type="ECO:0000256" key="2">
    <source>
        <dbReference type="ARBA" id="ARBA00035112"/>
    </source>
</evidence>
<evidence type="ECO:0000256" key="3">
    <source>
        <dbReference type="SAM" id="MobiDB-lite"/>
    </source>
</evidence>
<keyword evidence="5" id="KW-1185">Reference proteome</keyword>
<dbReference type="EMBL" id="JAQQWM010000003">
    <property type="protein sequence ID" value="KAK8072684.1"/>
    <property type="molecule type" value="Genomic_DNA"/>
</dbReference>
<protein>
    <submittedName>
        <fullName evidence="4">Uncharacterized protein</fullName>
    </submittedName>
</protein>
<organism evidence="4 5">
    <name type="scientific">Apiospora saccharicola</name>
    <dbReference type="NCBI Taxonomy" id="335842"/>
    <lineage>
        <taxon>Eukaryota</taxon>
        <taxon>Fungi</taxon>
        <taxon>Dikarya</taxon>
        <taxon>Ascomycota</taxon>
        <taxon>Pezizomycotina</taxon>
        <taxon>Sordariomycetes</taxon>
        <taxon>Xylariomycetidae</taxon>
        <taxon>Amphisphaeriales</taxon>
        <taxon>Apiosporaceae</taxon>
        <taxon>Apiospora</taxon>
    </lineage>
</organism>
<dbReference type="PANTHER" id="PTHR33365:SF4">
    <property type="entry name" value="CYCLOCHLOROTINE BIOSYNTHESIS PROTEIN O"/>
    <property type="match status" value="1"/>
</dbReference>
<dbReference type="Pfam" id="PF11807">
    <property type="entry name" value="UstYa"/>
    <property type="match status" value="1"/>
</dbReference>
<evidence type="ECO:0000256" key="1">
    <source>
        <dbReference type="ARBA" id="ARBA00004685"/>
    </source>
</evidence>
<dbReference type="PANTHER" id="PTHR33365">
    <property type="entry name" value="YALI0B05434P"/>
    <property type="match status" value="1"/>
</dbReference>
<sequence>MTIDQPAGLSTGPPQSEYVGEPSEKLDNAWRILVAPTVLDLNEQEIGNYANQTVKTESGWTSGCVFIRFLWPLVQNVRLIIPWPISLQVYHSLHCINALRRAVYHHVYGTPSKGSCTISRGDALTRKKPICADHCIDMLRLGAQYQSDLTPMLYVPTSGTMGIKPHEHTCRDFGAIHDWAWARSRCKYGTECAIRLGKEVGAEM</sequence>
<comment type="similarity">
    <text evidence="2">Belongs to the ustYa family.</text>
</comment>
<evidence type="ECO:0000313" key="5">
    <source>
        <dbReference type="Proteomes" id="UP001446871"/>
    </source>
</evidence>
<name>A0ABR1VN51_9PEZI</name>
<comment type="pathway">
    <text evidence="1">Mycotoxin biosynthesis.</text>
</comment>
<evidence type="ECO:0000313" key="4">
    <source>
        <dbReference type="EMBL" id="KAK8072684.1"/>
    </source>
</evidence>
<dbReference type="Proteomes" id="UP001446871">
    <property type="component" value="Unassembled WGS sequence"/>
</dbReference>
<gene>
    <name evidence="4" type="ORF">PG996_006032</name>
</gene>
<accession>A0ABR1VN51</accession>
<feature type="region of interest" description="Disordered" evidence="3">
    <location>
        <begin position="1"/>
        <end position="22"/>
    </location>
</feature>
<comment type="caution">
    <text evidence="4">The sequence shown here is derived from an EMBL/GenBank/DDBJ whole genome shotgun (WGS) entry which is preliminary data.</text>
</comment>